<reference evidence="3" key="2">
    <citation type="submission" date="2021-08" db="EMBL/GenBank/DDBJ databases">
        <authorList>
            <person name="Tani A."/>
            <person name="Ola A."/>
            <person name="Ogura Y."/>
            <person name="Katsura K."/>
            <person name="Hayashi T."/>
        </authorList>
    </citation>
    <scope>NUCLEOTIDE SEQUENCE</scope>
    <source>
        <strain evidence="3">DSM 16372</strain>
    </source>
</reference>
<feature type="domain" description="Reverse transcriptase" evidence="2">
    <location>
        <begin position="1"/>
        <end position="276"/>
    </location>
</feature>
<reference evidence="3" key="1">
    <citation type="journal article" date="2016" name="Front. Microbiol.">
        <title>Genome Sequence of the Piezophilic, Mesophilic Sulfate-Reducing Bacterium Desulfovibrio indicus J2T.</title>
        <authorList>
            <person name="Cao J."/>
            <person name="Maignien L."/>
            <person name="Shao Z."/>
            <person name="Alain K."/>
            <person name="Jebbar M."/>
        </authorList>
    </citation>
    <scope>NUCLEOTIDE SEQUENCE</scope>
    <source>
        <strain evidence="3">DSM 16372</strain>
    </source>
</reference>
<comment type="similarity">
    <text evidence="1">Belongs to the bacterial reverse transcriptase family.</text>
</comment>
<evidence type="ECO:0000256" key="1">
    <source>
        <dbReference type="ARBA" id="ARBA00034120"/>
    </source>
</evidence>
<accession>A0AAV4ZUM3</accession>
<keyword evidence="4" id="KW-1185">Reference proteome</keyword>
<comment type="caution">
    <text evidence="3">The sequence shown here is derived from an EMBL/GenBank/DDBJ whole genome shotgun (WGS) entry which is preliminary data.</text>
</comment>
<dbReference type="InterPro" id="IPR051083">
    <property type="entry name" value="GrpII_Intron_Splice-Mob/Def"/>
</dbReference>
<dbReference type="AlphaFoldDB" id="A0AAV4ZUM3"/>
<dbReference type="PROSITE" id="PS50878">
    <property type="entry name" value="RT_POL"/>
    <property type="match status" value="1"/>
</dbReference>
<organism evidence="3 4">
    <name type="scientific">Methylobacterium hispanicum</name>
    <dbReference type="NCBI Taxonomy" id="270350"/>
    <lineage>
        <taxon>Bacteria</taxon>
        <taxon>Pseudomonadati</taxon>
        <taxon>Pseudomonadota</taxon>
        <taxon>Alphaproteobacteria</taxon>
        <taxon>Hyphomicrobiales</taxon>
        <taxon>Methylobacteriaceae</taxon>
        <taxon>Methylobacterium</taxon>
    </lineage>
</organism>
<evidence type="ECO:0000313" key="3">
    <source>
        <dbReference type="EMBL" id="GJD91816.1"/>
    </source>
</evidence>
<sequence>MLKDKVFRKRLVQCCRQTIESPRLWQVGSSYKFSIPKTPYSYRNVDWIDFEDIVRYTGLVFEIAPTIEAQRIPAASDVVFSYRFSKHGYVIDKRYNYKSFREKSSILSKQSPFRVKINTDISNFYDRLNLHRLESSLASLGCGSKYVSCLNELLFFWADRNSFGLPVGCDASRFLAEAALIPVDRALQREGIKFVRFVDDYRIFAKSFSQAHAYLNILIQELDKESLFINTSKTTFIDLEQHRTEPSEEPQKAAFDPEDEDARVEEKTFVTVGYISKLIKTYRYPGREQIKRYKNEVLTDLKNKTLNSRPDNLEENIRYFVRCFIYNDSREIIDLIDVIDRYVHSLTYIVDALIKEEGRFSDSEVELLSKAFCEMYEKYARSPFFDLAILRLLCHGRYQSLDFVRRTFDGLKLSTNPIFLREFILRTRDIADREMLLSFRRLYSKVSLPVRRAIFHVIEKSDKLLDGEKYAWFKQVHKSEADHYLKVMAGVRLGSRSKQKA</sequence>
<dbReference type="Pfam" id="PF00078">
    <property type="entry name" value="RVT_1"/>
    <property type="match status" value="1"/>
</dbReference>
<dbReference type="CDD" id="cd01646">
    <property type="entry name" value="RT_Bac_retron_I"/>
    <property type="match status" value="1"/>
</dbReference>
<gene>
    <name evidence="3" type="ORF">BHAOGJBA_5369</name>
</gene>
<evidence type="ECO:0000259" key="2">
    <source>
        <dbReference type="PROSITE" id="PS50878"/>
    </source>
</evidence>
<dbReference type="PANTHER" id="PTHR34047:SF8">
    <property type="entry name" value="PROTEIN YKFC"/>
    <property type="match status" value="1"/>
</dbReference>
<evidence type="ECO:0000313" key="4">
    <source>
        <dbReference type="Proteomes" id="UP001055247"/>
    </source>
</evidence>
<protein>
    <recommendedName>
        <fullName evidence="2">Reverse transcriptase domain-containing protein</fullName>
    </recommendedName>
</protein>
<proteinExistence type="inferred from homology"/>
<dbReference type="InterPro" id="IPR000477">
    <property type="entry name" value="RT_dom"/>
</dbReference>
<dbReference type="EMBL" id="BPQO01000032">
    <property type="protein sequence ID" value="GJD91816.1"/>
    <property type="molecule type" value="Genomic_DNA"/>
</dbReference>
<dbReference type="Proteomes" id="UP001055247">
    <property type="component" value="Unassembled WGS sequence"/>
</dbReference>
<dbReference type="PANTHER" id="PTHR34047">
    <property type="entry name" value="NUCLEAR INTRON MATURASE 1, MITOCHONDRIAL-RELATED"/>
    <property type="match status" value="1"/>
</dbReference>
<name>A0AAV4ZUM3_9HYPH</name>